<evidence type="ECO:0000313" key="3">
    <source>
        <dbReference type="Proteomes" id="UP000594042"/>
    </source>
</evidence>
<dbReference type="KEGG" id="copr:Cop2CBH44_01760"/>
<dbReference type="AlphaFoldDB" id="A0A7G1HS66"/>
<dbReference type="Proteomes" id="UP000594042">
    <property type="component" value="Chromosome"/>
</dbReference>
<accession>A0A7G1HS66</accession>
<feature type="region of interest" description="Disordered" evidence="1">
    <location>
        <begin position="171"/>
        <end position="198"/>
    </location>
</feature>
<reference evidence="3" key="1">
    <citation type="submission" date="2020-07" db="EMBL/GenBank/DDBJ databases">
        <title>Complete genome sequencing of Coprobacter sp. strain 2CBH44.</title>
        <authorList>
            <person name="Sakamoto M."/>
            <person name="Murakami T."/>
            <person name="Mori H."/>
        </authorList>
    </citation>
    <scope>NUCLEOTIDE SEQUENCE [LARGE SCALE GENOMIC DNA]</scope>
    <source>
        <strain evidence="3">2CBH44</strain>
    </source>
</reference>
<evidence type="ECO:0000313" key="2">
    <source>
        <dbReference type="EMBL" id="BCI61823.1"/>
    </source>
</evidence>
<gene>
    <name evidence="2" type="ORF">Cop2CBH44_01760</name>
</gene>
<evidence type="ECO:0008006" key="4">
    <source>
        <dbReference type="Google" id="ProtNLM"/>
    </source>
</evidence>
<organism evidence="2 3">
    <name type="scientific">Coprobacter secundus subsp. similis</name>
    <dbReference type="NCBI Taxonomy" id="2751153"/>
    <lineage>
        <taxon>Bacteria</taxon>
        <taxon>Pseudomonadati</taxon>
        <taxon>Bacteroidota</taxon>
        <taxon>Bacteroidia</taxon>
        <taxon>Bacteroidales</taxon>
        <taxon>Barnesiellaceae</taxon>
        <taxon>Coprobacter</taxon>
    </lineage>
</organism>
<dbReference type="EMBL" id="AP023322">
    <property type="protein sequence ID" value="BCI61823.1"/>
    <property type="molecule type" value="Genomic_DNA"/>
</dbReference>
<dbReference type="Gene3D" id="2.40.160.20">
    <property type="match status" value="1"/>
</dbReference>
<proteinExistence type="predicted"/>
<dbReference type="RefSeq" id="WP_200755369.1">
    <property type="nucleotide sequence ID" value="NZ_AP023322.1"/>
</dbReference>
<evidence type="ECO:0000256" key="1">
    <source>
        <dbReference type="SAM" id="MobiDB-lite"/>
    </source>
</evidence>
<keyword evidence="3" id="KW-1185">Reference proteome</keyword>
<name>A0A7G1HS66_9BACT</name>
<protein>
    <recommendedName>
        <fullName evidence="4">Outer membrane protein beta-barrel domain-containing protein</fullName>
    </recommendedName>
</protein>
<sequence>MKKYVFIVCAMIWAAATLQARKGYEKSFHLDGRAGMGEIRQTYNVGITMTNGYRFNGHFLLGANVGIAFSEYVCGLEQKTLYYVTRSTWSERGLLIPLSAVGKYNFTESVISPYISTRLGYTFNVKSTAEKSYGAFFMPALGFDMHAPGWSVSMQLIFDMQRTSYIKYSDAASRPSTDGGASRPSKADEDASPGLQTGTWTKGWFKSWGLGVGISF</sequence>